<protein>
    <recommendedName>
        <fullName evidence="3">DNA methylase N-4/N-6 domain-containing protein</fullName>
    </recommendedName>
</protein>
<comment type="caution">
    <text evidence="4">The sequence shown here is derived from an EMBL/GenBank/DDBJ whole genome shotgun (WGS) entry which is preliminary data.</text>
</comment>
<gene>
    <name evidence="4" type="ORF">P250_03863</name>
</gene>
<proteinExistence type="predicted"/>
<dbReference type="Gene3D" id="3.40.50.150">
    <property type="entry name" value="Vaccinia Virus protein VP39"/>
    <property type="match status" value="1"/>
</dbReference>
<reference evidence="4 5" key="1">
    <citation type="submission" date="2014-03" db="EMBL/GenBank/DDBJ databases">
        <title>The Genome Sequence of Francisella tularensis subsp. tularensis str. SCHU S4 substr. FSC043.</title>
        <authorList>
            <consortium name="The Broad Institute Genomics Platform"/>
            <consortium name="The Broad Institute Genome Sequencing Center for Infectious Disease"/>
            <person name="Chapman S.B."/>
            <person name="Guina T."/>
            <person name="Gelhaus C."/>
            <person name="Comer J."/>
            <person name="Sellati T."/>
            <person name="Sjostedt A."/>
            <person name="Young S.K."/>
            <person name="Zeng Q."/>
            <person name="Gargeya S."/>
            <person name="Abouelleil A."/>
            <person name="Alvarado L."/>
            <person name="Chapman S.B."/>
            <person name="Gainer-Dewar J."/>
            <person name="Goldberg J."/>
            <person name="Griggs A."/>
            <person name="Gujja S."/>
            <person name="Hansen M."/>
            <person name="Howarth C."/>
            <person name="Imamovic A."/>
            <person name="Larimer J."/>
            <person name="Murphy C."/>
            <person name="Naylor J."/>
            <person name="Pearson M."/>
            <person name="Poon T.W."/>
            <person name="Priest M."/>
            <person name="Roberts A."/>
            <person name="Saif S."/>
            <person name="Shea T."/>
            <person name="Sykes S."/>
            <person name="Wortman J."/>
            <person name="Nusbaum C."/>
            <person name="Birren B."/>
        </authorList>
    </citation>
    <scope>NUCLEOTIDE SEQUENCE [LARGE SCALE GENOMIC DNA]</scope>
    <source>
        <strain evidence="4 5">Schu S4</strain>
    </source>
</reference>
<dbReference type="GO" id="GO:0003677">
    <property type="term" value="F:DNA binding"/>
    <property type="evidence" value="ECO:0007669"/>
    <property type="project" value="InterPro"/>
</dbReference>
<evidence type="ECO:0000256" key="1">
    <source>
        <dbReference type="ARBA" id="ARBA00022603"/>
    </source>
</evidence>
<name>A0AAD3G781_FRATT</name>
<evidence type="ECO:0000259" key="3">
    <source>
        <dbReference type="Pfam" id="PF01555"/>
    </source>
</evidence>
<dbReference type="GO" id="GO:0032259">
    <property type="term" value="P:methylation"/>
    <property type="evidence" value="ECO:0007669"/>
    <property type="project" value="UniProtKB-KW"/>
</dbReference>
<feature type="domain" description="DNA methylase N-4/N-6" evidence="3">
    <location>
        <begin position="1"/>
        <end position="117"/>
    </location>
</feature>
<dbReference type="GO" id="GO:0008170">
    <property type="term" value="F:N-methyltransferase activity"/>
    <property type="evidence" value="ECO:0007669"/>
    <property type="project" value="InterPro"/>
</dbReference>
<dbReference type="Proteomes" id="UP000023806">
    <property type="component" value="Unassembled WGS sequence"/>
</dbReference>
<keyword evidence="1" id="KW-0489">Methyltransferase</keyword>
<evidence type="ECO:0000313" key="5">
    <source>
        <dbReference type="Proteomes" id="UP000023806"/>
    </source>
</evidence>
<sequence>MYPRLKIARELLKEDGVIFISIDDNEQANLKIICDEIFGEENFVGDIVWNGQSGAEDDGFLRNNKEFFLIYAKNVNLFNVGLKDKENQKFNLYDDKRKERYKRQLLRKWGDNSRREDRQNLYYPIKDNKGNDFYPTLPNGDDGCWRWSTFTMQQAINNDIVEFAKARDGRIEAYEKIYESDENRKTQKYRTLETDIGSSSTGTKHI</sequence>
<evidence type="ECO:0000256" key="2">
    <source>
        <dbReference type="ARBA" id="ARBA00022679"/>
    </source>
</evidence>
<dbReference type="InterPro" id="IPR029063">
    <property type="entry name" value="SAM-dependent_MTases_sf"/>
</dbReference>
<dbReference type="Pfam" id="PF01555">
    <property type="entry name" value="N6_N4_Mtase"/>
    <property type="match status" value="1"/>
</dbReference>
<dbReference type="RefSeq" id="WP_003022498.1">
    <property type="nucleotide sequence ID" value="NZ_KK211923.1"/>
</dbReference>
<accession>A0AAD3G781</accession>
<dbReference type="SUPFAM" id="SSF53335">
    <property type="entry name" value="S-adenosyl-L-methionine-dependent methyltransferases"/>
    <property type="match status" value="1"/>
</dbReference>
<dbReference type="EMBL" id="JIDS01000002">
    <property type="protein sequence ID" value="EZK39075.1"/>
    <property type="molecule type" value="Genomic_DNA"/>
</dbReference>
<evidence type="ECO:0000313" key="4">
    <source>
        <dbReference type="EMBL" id="EZK39075.1"/>
    </source>
</evidence>
<organism evidence="4 5">
    <name type="scientific">Francisella tularensis subsp. tularensis str. SCHU S4 substr. FSC237</name>
    <dbReference type="NCBI Taxonomy" id="1341660"/>
    <lineage>
        <taxon>Bacteria</taxon>
        <taxon>Pseudomonadati</taxon>
        <taxon>Pseudomonadota</taxon>
        <taxon>Gammaproteobacteria</taxon>
        <taxon>Thiotrichales</taxon>
        <taxon>Francisellaceae</taxon>
        <taxon>Francisella</taxon>
    </lineage>
</organism>
<dbReference type="InterPro" id="IPR002941">
    <property type="entry name" value="DNA_methylase_N4/N6"/>
</dbReference>
<dbReference type="AlphaFoldDB" id="A0AAD3G781"/>
<keyword evidence="2" id="KW-0808">Transferase</keyword>